<keyword evidence="1" id="KW-0378">Hydrolase</keyword>
<dbReference type="FunFam" id="3.30.420.150:FF:000001">
    <property type="entry name" value="Guanosine-5'-triphosphate,3'-diphosphate pyrophosphatase"/>
    <property type="match status" value="1"/>
</dbReference>
<dbReference type="PANTHER" id="PTHR30005">
    <property type="entry name" value="EXOPOLYPHOSPHATASE"/>
    <property type="match status" value="1"/>
</dbReference>
<dbReference type="Pfam" id="PF02541">
    <property type="entry name" value="Ppx-GppA"/>
    <property type="match status" value="1"/>
</dbReference>
<evidence type="ECO:0008006" key="6">
    <source>
        <dbReference type="Google" id="ProtNLM"/>
    </source>
</evidence>
<dbReference type="InterPro" id="IPR003695">
    <property type="entry name" value="Ppx_GppA_N"/>
</dbReference>
<dbReference type="FunFam" id="3.30.420.40:FF:000023">
    <property type="entry name" value="Guanosine-5'-triphosphate,3'-diphosphate pyrophosphatase"/>
    <property type="match status" value="1"/>
</dbReference>
<dbReference type="PANTHER" id="PTHR30005:SF14">
    <property type="entry name" value="EXOPOLYPHOSPHATASE"/>
    <property type="match status" value="1"/>
</dbReference>
<dbReference type="GO" id="GO:0004309">
    <property type="term" value="F:exopolyphosphatase activity"/>
    <property type="evidence" value="ECO:0007669"/>
    <property type="project" value="TreeGrafter"/>
</dbReference>
<organism evidence="4 5">
    <name type="scientific">Acanthopleuribacter pedis</name>
    <dbReference type="NCBI Taxonomy" id="442870"/>
    <lineage>
        <taxon>Bacteria</taxon>
        <taxon>Pseudomonadati</taxon>
        <taxon>Acidobacteriota</taxon>
        <taxon>Holophagae</taxon>
        <taxon>Acanthopleuribacterales</taxon>
        <taxon>Acanthopleuribacteraceae</taxon>
        <taxon>Acanthopleuribacter</taxon>
    </lineage>
</organism>
<evidence type="ECO:0000313" key="5">
    <source>
        <dbReference type="Proteomes" id="UP000664417"/>
    </source>
</evidence>
<dbReference type="Proteomes" id="UP000664417">
    <property type="component" value="Unassembled WGS sequence"/>
</dbReference>
<gene>
    <name evidence="4" type="ORF">J3U88_22565</name>
</gene>
<evidence type="ECO:0000256" key="1">
    <source>
        <dbReference type="ARBA" id="ARBA00022801"/>
    </source>
</evidence>
<dbReference type="InterPro" id="IPR048950">
    <property type="entry name" value="Ppx_GppA_C"/>
</dbReference>
<dbReference type="GO" id="GO:0006798">
    <property type="term" value="P:polyphosphate catabolic process"/>
    <property type="evidence" value="ECO:0007669"/>
    <property type="project" value="TreeGrafter"/>
</dbReference>
<name>A0A8J7QIE0_9BACT</name>
<dbReference type="Gene3D" id="3.30.420.150">
    <property type="entry name" value="Exopolyphosphatase. Domain 2"/>
    <property type="match status" value="1"/>
</dbReference>
<dbReference type="InterPro" id="IPR030673">
    <property type="entry name" value="PyroPPase_GppA_Ppx"/>
</dbReference>
<evidence type="ECO:0000259" key="3">
    <source>
        <dbReference type="Pfam" id="PF21447"/>
    </source>
</evidence>
<dbReference type="InterPro" id="IPR043129">
    <property type="entry name" value="ATPase_NBD"/>
</dbReference>
<dbReference type="InterPro" id="IPR050273">
    <property type="entry name" value="GppA/Ppx_hydrolase"/>
</dbReference>
<feature type="domain" description="Ppx/GppA phosphatase N-terminal" evidence="2">
    <location>
        <begin position="22"/>
        <end position="304"/>
    </location>
</feature>
<dbReference type="AlphaFoldDB" id="A0A8J7QIE0"/>
<accession>A0A8J7QIE0</accession>
<dbReference type="RefSeq" id="WP_207861256.1">
    <property type="nucleotide sequence ID" value="NZ_JAFREP010000023.1"/>
</dbReference>
<dbReference type="SUPFAM" id="SSF53067">
    <property type="entry name" value="Actin-like ATPase domain"/>
    <property type="match status" value="2"/>
</dbReference>
<proteinExistence type="predicted"/>
<dbReference type="Pfam" id="PF21447">
    <property type="entry name" value="Ppx-GppA_III"/>
    <property type="match status" value="1"/>
</dbReference>
<dbReference type="EMBL" id="JAFREP010000023">
    <property type="protein sequence ID" value="MBO1321281.1"/>
    <property type="molecule type" value="Genomic_DNA"/>
</dbReference>
<dbReference type="Gene3D" id="1.10.3210.10">
    <property type="entry name" value="Hypothetical protein af1432"/>
    <property type="match status" value="1"/>
</dbReference>
<protein>
    <recommendedName>
        <fullName evidence="6">Exopolyphosphatase</fullName>
    </recommendedName>
</protein>
<reference evidence="4" key="1">
    <citation type="submission" date="2021-03" db="EMBL/GenBank/DDBJ databases">
        <authorList>
            <person name="Wang G."/>
        </authorList>
    </citation>
    <scope>NUCLEOTIDE SEQUENCE</scope>
    <source>
        <strain evidence="4">KCTC 12899</strain>
    </source>
</reference>
<evidence type="ECO:0000259" key="2">
    <source>
        <dbReference type="Pfam" id="PF02541"/>
    </source>
</evidence>
<sequence>MPNSMTIATVDLGSNSFHLAIARVRQDGRVKVIDTLKEPVRLRMGLDEDGSISEAAQTRALECLARFEQRLRGVDPDHIRAVGTNTLRSSKNSYAFLEKISQTLKVPIDIIGGREEARLIYKGVAQHLPRSRKRNFVVDIGGGSTEFVIGTNNEPDVMESRELGCVTFSMKYFPDGNITRRGFNRAMVHVGRELQRYHATFSGENWERAVGASGTIKAIGNVIAAMTNGDNIITLEALDAIRDRLFEAKKMSNGLFAGLREDRVPVFPGGFSILYGIFHELSIPKMLVSQQSLRDGVIYEMVGREQDHDIRVASVKAMAGFYGVDPVQSERVRNLALQLFPQVSHALLHRRDMARKILGWAADLHEIGLALAHSGYHKHGGYLLLNTDMDGFSKIEQGLLSFLVVNHRKRLKTDNLPYENVFDWPLVFVFRLAFLFCRDRSDRPLPNIEIDWEERNIYLSVSPDWLADHPLTRHDLELEQGYWQRENFALHLNKEVP</sequence>
<keyword evidence="5" id="KW-1185">Reference proteome</keyword>
<dbReference type="CDD" id="cd24053">
    <property type="entry name" value="ASKHA_NBD_EcPPX-GppA-like"/>
    <property type="match status" value="1"/>
</dbReference>
<dbReference type="Gene3D" id="3.30.420.40">
    <property type="match status" value="1"/>
</dbReference>
<dbReference type="SUPFAM" id="SSF109604">
    <property type="entry name" value="HD-domain/PDEase-like"/>
    <property type="match status" value="1"/>
</dbReference>
<comment type="caution">
    <text evidence="4">The sequence shown here is derived from an EMBL/GenBank/DDBJ whole genome shotgun (WGS) entry which is preliminary data.</text>
</comment>
<evidence type="ECO:0000313" key="4">
    <source>
        <dbReference type="EMBL" id="MBO1321281.1"/>
    </source>
</evidence>
<dbReference type="PIRSF" id="PIRSF001267">
    <property type="entry name" value="Pyrophosphatase_GppA_Ppx"/>
    <property type="match status" value="1"/>
</dbReference>
<feature type="domain" description="Ppx/GppA phosphatase C-terminal" evidence="3">
    <location>
        <begin position="310"/>
        <end position="480"/>
    </location>
</feature>